<accession>A0A562UQW5</accession>
<dbReference type="GO" id="GO:0016758">
    <property type="term" value="F:hexosyltransferase activity"/>
    <property type="evidence" value="ECO:0007669"/>
    <property type="project" value="TreeGrafter"/>
</dbReference>
<evidence type="ECO:0000313" key="6">
    <source>
        <dbReference type="Proteomes" id="UP000321617"/>
    </source>
</evidence>
<dbReference type="OrthoDB" id="6286688at2"/>
<dbReference type="Proteomes" id="UP000321617">
    <property type="component" value="Unassembled WGS sequence"/>
</dbReference>
<feature type="domain" description="Glycosyl transferase family 1" evidence="3">
    <location>
        <begin position="213"/>
        <end position="369"/>
    </location>
</feature>
<keyword evidence="2" id="KW-0808">Transferase</keyword>
<evidence type="ECO:0000313" key="5">
    <source>
        <dbReference type="EMBL" id="TWJ08012.1"/>
    </source>
</evidence>
<dbReference type="GO" id="GO:1901137">
    <property type="term" value="P:carbohydrate derivative biosynthetic process"/>
    <property type="evidence" value="ECO:0007669"/>
    <property type="project" value="UniProtKB-ARBA"/>
</dbReference>
<dbReference type="Pfam" id="PF00534">
    <property type="entry name" value="Glycos_transf_1"/>
    <property type="match status" value="1"/>
</dbReference>
<evidence type="ECO:0000259" key="4">
    <source>
        <dbReference type="Pfam" id="PF13439"/>
    </source>
</evidence>
<evidence type="ECO:0000256" key="2">
    <source>
        <dbReference type="ARBA" id="ARBA00022679"/>
    </source>
</evidence>
<proteinExistence type="predicted"/>
<dbReference type="PANTHER" id="PTHR45947:SF3">
    <property type="entry name" value="SULFOQUINOVOSYL TRANSFERASE SQD2"/>
    <property type="match status" value="1"/>
</dbReference>
<dbReference type="CDD" id="cd03801">
    <property type="entry name" value="GT4_PimA-like"/>
    <property type="match status" value="1"/>
</dbReference>
<evidence type="ECO:0000256" key="1">
    <source>
        <dbReference type="ARBA" id="ARBA00022676"/>
    </source>
</evidence>
<dbReference type="Gene3D" id="3.40.50.2000">
    <property type="entry name" value="Glycogen Phosphorylase B"/>
    <property type="match status" value="2"/>
</dbReference>
<dbReference type="InterPro" id="IPR001296">
    <property type="entry name" value="Glyco_trans_1"/>
</dbReference>
<evidence type="ECO:0000259" key="3">
    <source>
        <dbReference type="Pfam" id="PF00534"/>
    </source>
</evidence>
<keyword evidence="1" id="KW-0328">Glycosyltransferase</keyword>
<gene>
    <name evidence="5" type="ORF">LX16_4795</name>
</gene>
<dbReference type="PANTHER" id="PTHR45947">
    <property type="entry name" value="SULFOQUINOVOSYL TRANSFERASE SQD2"/>
    <property type="match status" value="1"/>
</dbReference>
<comment type="caution">
    <text evidence="5">The sequence shown here is derived from an EMBL/GenBank/DDBJ whole genome shotgun (WGS) entry which is preliminary data.</text>
</comment>
<feature type="domain" description="Glycosyltransferase subfamily 4-like N-terminal" evidence="4">
    <location>
        <begin position="11"/>
        <end position="194"/>
    </location>
</feature>
<protein>
    <submittedName>
        <fullName evidence="5">(1-&gt;4)-alpha-D-glucan synthase (UDP-glucose)</fullName>
    </submittedName>
</protein>
<keyword evidence="6" id="KW-1185">Reference proteome</keyword>
<name>A0A562UQW5_9ACTN</name>
<organism evidence="5 6">
    <name type="scientific">Stackebrandtia albiflava</name>
    <dbReference type="NCBI Taxonomy" id="406432"/>
    <lineage>
        <taxon>Bacteria</taxon>
        <taxon>Bacillati</taxon>
        <taxon>Actinomycetota</taxon>
        <taxon>Actinomycetes</taxon>
        <taxon>Glycomycetales</taxon>
        <taxon>Glycomycetaceae</taxon>
        <taxon>Stackebrandtia</taxon>
    </lineage>
</organism>
<reference evidence="5 6" key="1">
    <citation type="journal article" date="2013" name="Stand. Genomic Sci.">
        <title>Genomic Encyclopedia of Type Strains, Phase I: The one thousand microbial genomes (KMG-I) project.</title>
        <authorList>
            <person name="Kyrpides N.C."/>
            <person name="Woyke T."/>
            <person name="Eisen J.A."/>
            <person name="Garrity G."/>
            <person name="Lilburn T.G."/>
            <person name="Beck B.J."/>
            <person name="Whitman W.B."/>
            <person name="Hugenholtz P."/>
            <person name="Klenk H.P."/>
        </authorList>
    </citation>
    <scope>NUCLEOTIDE SEQUENCE [LARGE SCALE GENOMIC DNA]</scope>
    <source>
        <strain evidence="5 6">DSM 45044</strain>
    </source>
</reference>
<dbReference type="SUPFAM" id="SSF53756">
    <property type="entry name" value="UDP-Glycosyltransferase/glycogen phosphorylase"/>
    <property type="match status" value="1"/>
</dbReference>
<dbReference type="InterPro" id="IPR028098">
    <property type="entry name" value="Glyco_trans_4-like_N"/>
</dbReference>
<dbReference type="AlphaFoldDB" id="A0A562UQW5"/>
<sequence length="422" mass="45278">MLSWEYPPVLVGGLGRHVHALATALAAAGHTVTVATRHGHHADGSPAAMDETVDGVRIVRAPQDPPLFDFHQDTLLPWTLAFNHALTRTALRAAKTQDFDVVHAHDWLVTHAAVTLKHHLELPLVATLHSTEAGRHQGWLPDDTSRAIHSLEWWLTYEARRVLTCSAYMRDEVDALFDLPADKTEVVPNGVDVSAFASPDPARVAATRSGFGGGPIVLHAGRLVHEKGVQDLLDAAPSLAAAHPGLRVLIAGEGPWETELRERAARLGLGDTVRFLGFVSGENLPVLLAAADCFTIPSRYEPFGMVALEAVAAGTVVVAAASGGLAEFIIDSETGMTHRPGDPAALAAAVSRVLTEPALAARLRAQATEMIDRHFTWGPIATQTVAAYRTAADGERDMSARLIAEELRVVIPEGNLFSRDRR</sequence>
<dbReference type="EMBL" id="VLLL01000009">
    <property type="protein sequence ID" value="TWJ08012.1"/>
    <property type="molecule type" value="Genomic_DNA"/>
</dbReference>
<dbReference type="Pfam" id="PF13439">
    <property type="entry name" value="Glyco_transf_4"/>
    <property type="match status" value="1"/>
</dbReference>
<dbReference type="InterPro" id="IPR050194">
    <property type="entry name" value="Glycosyltransferase_grp1"/>
</dbReference>